<name>A0A1Z4KPD6_ANAVA</name>
<gene>
    <name evidence="1" type="ORF">NIES23_36850</name>
</gene>
<protein>
    <submittedName>
        <fullName evidence="1">HicA protein</fullName>
    </submittedName>
</protein>
<organism evidence="1 2">
    <name type="scientific">Trichormus variabilis NIES-23</name>
    <dbReference type="NCBI Taxonomy" id="1973479"/>
    <lineage>
        <taxon>Bacteria</taxon>
        <taxon>Bacillati</taxon>
        <taxon>Cyanobacteriota</taxon>
        <taxon>Cyanophyceae</taxon>
        <taxon>Nostocales</taxon>
        <taxon>Nostocaceae</taxon>
        <taxon>Trichormus</taxon>
    </lineage>
</organism>
<dbReference type="Proteomes" id="UP000217507">
    <property type="component" value="Chromosome"/>
</dbReference>
<dbReference type="InterPro" id="IPR012933">
    <property type="entry name" value="HicA_mRNA_interferase"/>
</dbReference>
<dbReference type="GO" id="GO:0003729">
    <property type="term" value="F:mRNA binding"/>
    <property type="evidence" value="ECO:0007669"/>
    <property type="project" value="InterPro"/>
</dbReference>
<reference evidence="1 2" key="1">
    <citation type="submission" date="2017-06" db="EMBL/GenBank/DDBJ databases">
        <title>Genome sequencing of cyanobaciteial culture collection at National Institute for Environmental Studies (NIES).</title>
        <authorList>
            <person name="Hirose Y."/>
            <person name="Shimura Y."/>
            <person name="Fujisawa T."/>
            <person name="Nakamura Y."/>
            <person name="Kawachi M."/>
        </authorList>
    </citation>
    <scope>NUCLEOTIDE SEQUENCE [LARGE SCALE GENOMIC DNA]</scope>
    <source>
        <strain evidence="1 2">NIES-23</strain>
    </source>
</reference>
<proteinExistence type="predicted"/>
<dbReference type="Pfam" id="PF07927">
    <property type="entry name" value="HicA_toxin"/>
    <property type="match status" value="1"/>
</dbReference>
<sequence length="98" mass="10847">MGLNSKHQKTLDDIFENPVRSNIPWSDIESMLIALGAEVSEGRGSRVRIALNGVKATFHRPHPEKETDKGAVKSMRRFLTESGVQEDLETGGLSDNEI</sequence>
<dbReference type="AlphaFoldDB" id="A0A1Z4KPD6"/>
<accession>A0A1Z4KPD6</accession>
<evidence type="ECO:0000313" key="2">
    <source>
        <dbReference type="Proteomes" id="UP000217507"/>
    </source>
</evidence>
<dbReference type="SMR" id="A0A1Z4KPD6"/>
<dbReference type="EMBL" id="AP018216">
    <property type="protein sequence ID" value="BAY70875.1"/>
    <property type="molecule type" value="Genomic_DNA"/>
</dbReference>
<evidence type="ECO:0000313" key="1">
    <source>
        <dbReference type="EMBL" id="BAY70875.1"/>
    </source>
</evidence>